<name>A0ABP1A274_9BRYO</name>
<sequence length="80" mass="8752">MRQPLRSRLVQCRDNGVRLRDRNFPAGGDDVLNQQIDLVRIAEKEYDLGPAQCQDASSSSTIAGVVSDDGTNIPTLGDHQ</sequence>
<accession>A0ABP1A274</accession>
<keyword evidence="3" id="KW-1185">Reference proteome</keyword>
<dbReference type="Proteomes" id="UP001497522">
    <property type="component" value="Unassembled WGS sequence"/>
</dbReference>
<evidence type="ECO:0000256" key="1">
    <source>
        <dbReference type="SAM" id="MobiDB-lite"/>
    </source>
</evidence>
<organism evidence="2 3">
    <name type="scientific">Sphagnum jensenii</name>
    <dbReference type="NCBI Taxonomy" id="128206"/>
    <lineage>
        <taxon>Eukaryota</taxon>
        <taxon>Viridiplantae</taxon>
        <taxon>Streptophyta</taxon>
        <taxon>Embryophyta</taxon>
        <taxon>Bryophyta</taxon>
        <taxon>Sphagnophytina</taxon>
        <taxon>Sphagnopsida</taxon>
        <taxon>Sphagnales</taxon>
        <taxon>Sphagnaceae</taxon>
        <taxon>Sphagnum</taxon>
    </lineage>
</organism>
<evidence type="ECO:0000313" key="2">
    <source>
        <dbReference type="EMBL" id="CAK9856432.1"/>
    </source>
</evidence>
<feature type="region of interest" description="Disordered" evidence="1">
    <location>
        <begin position="51"/>
        <end position="80"/>
    </location>
</feature>
<evidence type="ECO:0000313" key="3">
    <source>
        <dbReference type="Proteomes" id="UP001497522"/>
    </source>
</evidence>
<protein>
    <submittedName>
        <fullName evidence="2">Uncharacterized protein</fullName>
    </submittedName>
</protein>
<dbReference type="EMBL" id="CAXHBF010000518">
    <property type="protein sequence ID" value="CAK9856432.1"/>
    <property type="molecule type" value="Genomic_DNA"/>
</dbReference>
<proteinExistence type="predicted"/>
<gene>
    <name evidence="2" type="ORF">CSSPJE1EN2_LOCUS26364</name>
</gene>
<reference evidence="2" key="1">
    <citation type="submission" date="2024-03" db="EMBL/GenBank/DDBJ databases">
        <authorList>
            <consortium name="ELIXIR-Norway"/>
            <consortium name="Elixir Norway"/>
        </authorList>
    </citation>
    <scope>NUCLEOTIDE SEQUENCE</scope>
</reference>
<comment type="caution">
    <text evidence="2">The sequence shown here is derived from an EMBL/GenBank/DDBJ whole genome shotgun (WGS) entry which is preliminary data.</text>
</comment>